<sequence>MRLALWQTEGHPGDIAANLADLAVQARAAAASGAQLLLCSELWLGGYNLRAQPAEPADGPSAQRIATLAREHGIAICYGYAESHESGGKPYNAAQLIDATGNRLCNYRKTHLFGAFERTLFTPGERLEQPFEFNGWRIGLLICFDVEFPENVRKLTLQGAELLLIPTALTPEYGAVPNLIVPARAVENQLFVAYCNHSGIEAGLAFLGGSCVAAPDGSKLASAANGEALLVVDLDHGQREAQASTFPYLAGRRPEIYTS</sequence>
<evidence type="ECO:0000256" key="1">
    <source>
        <dbReference type="ARBA" id="ARBA00022801"/>
    </source>
</evidence>
<dbReference type="GO" id="GO:0033388">
    <property type="term" value="P:putrescine biosynthetic process from arginine"/>
    <property type="evidence" value="ECO:0007669"/>
    <property type="project" value="TreeGrafter"/>
</dbReference>
<dbReference type="Proteomes" id="UP001143328">
    <property type="component" value="Unassembled WGS sequence"/>
</dbReference>
<keyword evidence="1 3" id="KW-0378">Hydrolase</keyword>
<dbReference type="RefSeq" id="WP_271193380.1">
    <property type="nucleotide sequence ID" value="NZ_BSFN01000001.1"/>
</dbReference>
<dbReference type="EMBL" id="BSFN01000001">
    <property type="protein sequence ID" value="GLK87167.1"/>
    <property type="molecule type" value="Genomic_DNA"/>
</dbReference>
<dbReference type="InterPro" id="IPR050345">
    <property type="entry name" value="Aliph_Amidase/BUP"/>
</dbReference>
<evidence type="ECO:0000313" key="4">
    <source>
        <dbReference type="Proteomes" id="UP001143328"/>
    </source>
</evidence>
<evidence type="ECO:0000313" key="3">
    <source>
        <dbReference type="EMBL" id="GLK87167.1"/>
    </source>
</evidence>
<dbReference type="GO" id="GO:0050126">
    <property type="term" value="F:N-carbamoylputrescine amidase activity"/>
    <property type="evidence" value="ECO:0007669"/>
    <property type="project" value="TreeGrafter"/>
</dbReference>
<dbReference type="Pfam" id="PF00795">
    <property type="entry name" value="CN_hydrolase"/>
    <property type="match status" value="1"/>
</dbReference>
<dbReference type="InterPro" id="IPR003010">
    <property type="entry name" value="C-N_Hydrolase"/>
</dbReference>
<reference evidence="3" key="2">
    <citation type="submission" date="2023-01" db="EMBL/GenBank/DDBJ databases">
        <authorList>
            <person name="Sun Q."/>
            <person name="Evtushenko L."/>
        </authorList>
    </citation>
    <scope>NUCLEOTIDE SEQUENCE</scope>
    <source>
        <strain evidence="3">VKM B-2935</strain>
    </source>
</reference>
<comment type="caution">
    <text evidence="3">The sequence shown here is derived from an EMBL/GenBank/DDBJ whole genome shotgun (WGS) entry which is preliminary data.</text>
</comment>
<dbReference type="InterPro" id="IPR044083">
    <property type="entry name" value="RamA-like"/>
</dbReference>
<dbReference type="Gene3D" id="3.60.110.10">
    <property type="entry name" value="Carbon-nitrogen hydrolase"/>
    <property type="match status" value="1"/>
</dbReference>
<dbReference type="PROSITE" id="PS50263">
    <property type="entry name" value="CN_HYDROLASE"/>
    <property type="match status" value="1"/>
</dbReference>
<dbReference type="SUPFAM" id="SSF56317">
    <property type="entry name" value="Carbon-nitrogen hydrolase"/>
    <property type="match status" value="1"/>
</dbReference>
<feature type="domain" description="CN hydrolase" evidence="2">
    <location>
        <begin position="1"/>
        <end position="236"/>
    </location>
</feature>
<accession>A0A9W6K1R6</accession>
<dbReference type="PANTHER" id="PTHR43674">
    <property type="entry name" value="NITRILASE C965.09-RELATED"/>
    <property type="match status" value="1"/>
</dbReference>
<organism evidence="3 4">
    <name type="scientific">Pseudomonas turukhanskensis</name>
    <dbReference type="NCBI Taxonomy" id="1806536"/>
    <lineage>
        <taxon>Bacteria</taxon>
        <taxon>Pseudomonadati</taxon>
        <taxon>Pseudomonadota</taxon>
        <taxon>Gammaproteobacteria</taxon>
        <taxon>Pseudomonadales</taxon>
        <taxon>Pseudomonadaceae</taxon>
        <taxon>Pseudomonas</taxon>
    </lineage>
</organism>
<dbReference type="AlphaFoldDB" id="A0A9W6K1R6"/>
<name>A0A9W6K1R6_9PSED</name>
<evidence type="ECO:0000259" key="2">
    <source>
        <dbReference type="PROSITE" id="PS50263"/>
    </source>
</evidence>
<gene>
    <name evidence="3" type="ORF">GCM10017655_02290</name>
</gene>
<dbReference type="InterPro" id="IPR036526">
    <property type="entry name" value="C-N_Hydrolase_sf"/>
</dbReference>
<keyword evidence="4" id="KW-1185">Reference proteome</keyword>
<dbReference type="CDD" id="cd07576">
    <property type="entry name" value="R-amidase_like"/>
    <property type="match status" value="1"/>
</dbReference>
<dbReference type="PANTHER" id="PTHR43674:SF2">
    <property type="entry name" value="BETA-UREIDOPROPIONASE"/>
    <property type="match status" value="1"/>
</dbReference>
<proteinExistence type="predicted"/>
<protein>
    <submittedName>
        <fullName evidence="3">Carbon-nitrogen hydrolase</fullName>
    </submittedName>
</protein>
<reference evidence="3" key="1">
    <citation type="journal article" date="2014" name="Int. J. Syst. Evol. Microbiol.">
        <title>Complete genome sequence of Corynebacterium casei LMG S-19264T (=DSM 44701T), isolated from a smear-ripened cheese.</title>
        <authorList>
            <consortium name="US DOE Joint Genome Institute (JGI-PGF)"/>
            <person name="Walter F."/>
            <person name="Albersmeier A."/>
            <person name="Kalinowski J."/>
            <person name="Ruckert C."/>
        </authorList>
    </citation>
    <scope>NUCLEOTIDE SEQUENCE</scope>
    <source>
        <strain evidence="3">VKM B-2935</strain>
    </source>
</reference>